<feature type="transmembrane region" description="Helical" evidence="1">
    <location>
        <begin position="64"/>
        <end position="85"/>
    </location>
</feature>
<protein>
    <submittedName>
        <fullName evidence="2">Uncharacterized protein</fullName>
    </submittedName>
</protein>
<sequence length="145" mass="14981">MNDKGYGLGLPLWQVVALAALAMPRVFLHDAGVSVPGPVQGLLVFLPPAAWVAVAVWRRIAAPVVTLLAVGGLYGVGLAVVHNLFWSTAFGDRPPELGGNLAGRLGGAEDVVLRVATTTSSLLTGLVVGLICGLVATAVLRRKPR</sequence>
<keyword evidence="3" id="KW-1185">Reference proteome</keyword>
<keyword evidence="1" id="KW-1133">Transmembrane helix</keyword>
<evidence type="ECO:0000313" key="3">
    <source>
        <dbReference type="Proteomes" id="UP000624325"/>
    </source>
</evidence>
<evidence type="ECO:0000256" key="1">
    <source>
        <dbReference type="SAM" id="Phobius"/>
    </source>
</evidence>
<organism evidence="2 3">
    <name type="scientific">Asanoa iriomotensis</name>
    <dbReference type="NCBI Taxonomy" id="234613"/>
    <lineage>
        <taxon>Bacteria</taxon>
        <taxon>Bacillati</taxon>
        <taxon>Actinomycetota</taxon>
        <taxon>Actinomycetes</taxon>
        <taxon>Micromonosporales</taxon>
        <taxon>Micromonosporaceae</taxon>
        <taxon>Asanoa</taxon>
    </lineage>
</organism>
<name>A0ABQ4BXY8_9ACTN</name>
<dbReference type="RefSeq" id="WP_203701149.1">
    <property type="nucleotide sequence ID" value="NZ_BAAALU010000007.1"/>
</dbReference>
<feature type="transmembrane region" description="Helical" evidence="1">
    <location>
        <begin position="38"/>
        <end position="57"/>
    </location>
</feature>
<reference evidence="2 3" key="1">
    <citation type="submission" date="2021-01" db="EMBL/GenBank/DDBJ databases">
        <title>Whole genome shotgun sequence of Asanoa iriomotensis NBRC 100142.</title>
        <authorList>
            <person name="Komaki H."/>
            <person name="Tamura T."/>
        </authorList>
    </citation>
    <scope>NUCLEOTIDE SEQUENCE [LARGE SCALE GENOMIC DNA]</scope>
    <source>
        <strain evidence="2 3">NBRC 100142</strain>
    </source>
</reference>
<dbReference type="Proteomes" id="UP000624325">
    <property type="component" value="Unassembled WGS sequence"/>
</dbReference>
<evidence type="ECO:0000313" key="2">
    <source>
        <dbReference type="EMBL" id="GIF55350.1"/>
    </source>
</evidence>
<keyword evidence="1" id="KW-0812">Transmembrane</keyword>
<accession>A0ABQ4BXY8</accession>
<proteinExistence type="predicted"/>
<feature type="transmembrane region" description="Helical" evidence="1">
    <location>
        <begin position="122"/>
        <end position="140"/>
    </location>
</feature>
<dbReference type="EMBL" id="BONC01000006">
    <property type="protein sequence ID" value="GIF55350.1"/>
    <property type="molecule type" value="Genomic_DNA"/>
</dbReference>
<gene>
    <name evidence="2" type="ORF">Air01nite_14450</name>
</gene>
<comment type="caution">
    <text evidence="2">The sequence shown here is derived from an EMBL/GenBank/DDBJ whole genome shotgun (WGS) entry which is preliminary data.</text>
</comment>
<keyword evidence="1" id="KW-0472">Membrane</keyword>